<proteinExistence type="predicted"/>
<dbReference type="SUPFAM" id="SSF52540">
    <property type="entry name" value="P-loop containing nucleoside triphosphate hydrolases"/>
    <property type="match status" value="1"/>
</dbReference>
<feature type="domain" description="Helicase ATP-binding" evidence="1">
    <location>
        <begin position="66"/>
        <end position="236"/>
    </location>
</feature>
<dbReference type="InterPro" id="IPR006935">
    <property type="entry name" value="Helicase/UvrB_N"/>
</dbReference>
<dbReference type="GO" id="GO:0016787">
    <property type="term" value="F:hydrolase activity"/>
    <property type="evidence" value="ECO:0007669"/>
    <property type="project" value="InterPro"/>
</dbReference>
<dbReference type="Pfam" id="PF00271">
    <property type="entry name" value="Helicase_C"/>
    <property type="match status" value="1"/>
</dbReference>
<dbReference type="PROSITE" id="PS51192">
    <property type="entry name" value="HELICASE_ATP_BIND_1"/>
    <property type="match status" value="1"/>
</dbReference>
<dbReference type="InterPro" id="IPR014001">
    <property type="entry name" value="Helicase_ATP-bd"/>
</dbReference>
<dbReference type="EMBL" id="CP008706">
    <property type="protein sequence ID" value="AKA31689.1"/>
    <property type="molecule type" value="Genomic_DNA"/>
</dbReference>
<evidence type="ECO:0000313" key="3">
    <source>
        <dbReference type="EMBL" id="AKA31689.1"/>
    </source>
</evidence>
<dbReference type="InterPro" id="IPR001650">
    <property type="entry name" value="Helicase_C-like"/>
</dbReference>
<evidence type="ECO:0000313" key="4">
    <source>
        <dbReference type="Proteomes" id="UP000032746"/>
    </source>
</evidence>
<protein>
    <submittedName>
        <fullName evidence="3">Type III restriction enzyme, res subunit</fullName>
    </submittedName>
</protein>
<organism evidence="3 4">
    <name type="scientific">Acinetobacter baumannii</name>
    <dbReference type="NCBI Taxonomy" id="470"/>
    <lineage>
        <taxon>Bacteria</taxon>
        <taxon>Pseudomonadati</taxon>
        <taxon>Pseudomonadota</taxon>
        <taxon>Gammaproteobacteria</taxon>
        <taxon>Moraxellales</taxon>
        <taxon>Moraxellaceae</taxon>
        <taxon>Acinetobacter</taxon>
        <taxon>Acinetobacter calcoaceticus/baumannii complex</taxon>
    </lineage>
</organism>
<dbReference type="Pfam" id="PF04851">
    <property type="entry name" value="ResIII"/>
    <property type="match status" value="1"/>
</dbReference>
<dbReference type="SMART" id="SM00487">
    <property type="entry name" value="DEXDc"/>
    <property type="match status" value="1"/>
</dbReference>
<dbReference type="AlphaFoldDB" id="A0A0D5YIB7"/>
<dbReference type="PANTHER" id="PTHR47396:SF1">
    <property type="entry name" value="ATP-DEPENDENT HELICASE IRC3-RELATED"/>
    <property type="match status" value="1"/>
</dbReference>
<dbReference type="GO" id="GO:0005829">
    <property type="term" value="C:cytosol"/>
    <property type="evidence" value="ECO:0007669"/>
    <property type="project" value="TreeGrafter"/>
</dbReference>
<feature type="domain" description="Helicase C-terminal" evidence="2">
    <location>
        <begin position="265"/>
        <end position="436"/>
    </location>
</feature>
<gene>
    <name evidence="3" type="ORF">ABUW_1958</name>
</gene>
<reference evidence="4" key="2">
    <citation type="submission" date="2015-03" db="EMBL/GenBank/DDBJ databases">
        <authorList>
            <person name="Gallagher L.A."/>
            <person name="Hayden H.S."/>
            <person name="Weiss E.J."/>
            <person name="Hager K.R."/>
            <person name="Ramage E."/>
            <person name="Radey M.R."/>
            <person name="Bydalek R."/>
            <person name="Manoil C."/>
            <person name="Miller S.I."/>
            <person name="Brittnacher M.J."/>
        </authorList>
    </citation>
    <scope>NUCLEOTIDE SEQUENCE [LARGE SCALE GENOMIC DNA]</scope>
    <source>
        <strain evidence="4">AB5075-UW</strain>
    </source>
</reference>
<dbReference type="SMART" id="SM00490">
    <property type="entry name" value="HELICc"/>
    <property type="match status" value="1"/>
</dbReference>
<sequence>MTQLKETKIGKSTITKLLLNDHELSPDLVFESWLRSNFFFIEENQALGVNGLRPPQLGGIFAALGYERSDEKNAATIVMPTGTGKTETILSIVVAGKFKKTLVIVPSDALREQTKTKFVELGLLRGLGLIRPDTLNPVVSTIKHGITDKEELDKILNANVLIASAASLSKFSKVLFDKLINECTHLIVDEAHHVTASTWARIKSQFKDKSVFQFTATPFRSDGSRVEGKIIFNYPLKRAQEEGYFKPIIFYPVREFIEEKADETIAKQAISLLREDLENGFDHIVMARASSMKRAKEIFNIYSKEKDLKPVLIDSKTKNKTEVLKAIRNREHKIIVCVNMLGEGFDLPQLKISAIHDPHKSINVMLQFTGRFTRTTKNVGDAKFIANIANTSVNESLEELYKEDSDWNTVISSISSRKIKNEKEYQAFREEFSEPSKLLDLRLTPSISTTIYKMKFAKWRPERFSEFGSKQFQIVDSVINDEQNTLVFSVKSYLPVGWTSSRELFDESWDLYIAFYDKNTDLLFIHSSSKDGLVKRLVQLIAEDAIQVQGEYIFRALANLKRLKLQNVGLNKNKKGLRYSMHTGTEINDQIPDIEANRATKSNIFGKGYENGQLVSVGCSYKGKIWAMDSNSLDQWIAWCKGIGTKILDDTIDTNDVMKTAMQTEELEEFPNIRVLAVEWPIEILRKNEMKIRIKAVKWEESLINCDLIFSDEQNQDVKKLHLSLRTKYGLSKISMMIKDRGNVVFHSEDNLEIKIGEQSYSIDEFFDENPPTLFLTDTSIIDGGFRYYPNDNYAYKYNINNTEDWDWHGIDISVESQTVLKLKHSVQYFTIQKIMNEYDLIFDDDDAGEVADIVAIKNINDTKLIIDLFHCKYCPKSKRGGTPQPGARIDDVYQVVGQAEKSVKWFADKERLILRLMERERERLKQGKASRIDKGKFEDLINLAKIARYADFQLGIAIVQPAISKEKMSDDQLTVIGATAAYIEEISGVKLRVIINR</sequence>
<dbReference type="CDD" id="cd18785">
    <property type="entry name" value="SF2_C"/>
    <property type="match status" value="1"/>
</dbReference>
<dbReference type="Gene3D" id="3.40.50.300">
    <property type="entry name" value="P-loop containing nucleotide triphosphate hydrolases"/>
    <property type="match status" value="2"/>
</dbReference>
<dbReference type="RefSeq" id="WP_000192636.1">
    <property type="nucleotide sequence ID" value="NZ_CP008706.1"/>
</dbReference>
<dbReference type="PANTHER" id="PTHR47396">
    <property type="entry name" value="TYPE I RESTRICTION ENZYME ECOKI R PROTEIN"/>
    <property type="match status" value="1"/>
</dbReference>
<accession>A0A0D5YIB7</accession>
<reference evidence="3 4" key="1">
    <citation type="journal article" date="2015" name="J. Bacteriol.">
        <title>Resources for Genetic and Genomic Analysis of Emerging Pathogen Acinetobacter baumannii.</title>
        <authorList>
            <person name="Gallagher L.A."/>
            <person name="Ramage E."/>
            <person name="Weiss E.J."/>
            <person name="Radey M."/>
            <person name="Hayden H.S."/>
            <person name="Held K.G."/>
            <person name="Huse H.K."/>
            <person name="Zurawski D.V."/>
            <person name="Brittnacher M.J."/>
            <person name="Manoil C."/>
        </authorList>
    </citation>
    <scope>NUCLEOTIDE SEQUENCE [LARGE SCALE GENOMIC DNA]</scope>
    <source>
        <strain evidence="3 4">AB5075-UW</strain>
    </source>
</reference>
<evidence type="ECO:0000259" key="2">
    <source>
        <dbReference type="PROSITE" id="PS51194"/>
    </source>
</evidence>
<dbReference type="InterPro" id="IPR050742">
    <property type="entry name" value="Helicase_Restrict-Modif_Enz"/>
</dbReference>
<dbReference type="CDD" id="cd17926">
    <property type="entry name" value="DEXHc_RE"/>
    <property type="match status" value="1"/>
</dbReference>
<dbReference type="Proteomes" id="UP000032746">
    <property type="component" value="Chromosome"/>
</dbReference>
<dbReference type="InterPro" id="IPR027417">
    <property type="entry name" value="P-loop_NTPase"/>
</dbReference>
<name>A0A0D5YIB7_ACIBA</name>
<evidence type="ECO:0000259" key="1">
    <source>
        <dbReference type="PROSITE" id="PS51192"/>
    </source>
</evidence>
<dbReference type="PROSITE" id="PS51194">
    <property type="entry name" value="HELICASE_CTER"/>
    <property type="match status" value="1"/>
</dbReference>
<dbReference type="GO" id="GO:0005524">
    <property type="term" value="F:ATP binding"/>
    <property type="evidence" value="ECO:0007669"/>
    <property type="project" value="InterPro"/>
</dbReference>
<dbReference type="GO" id="GO:0003677">
    <property type="term" value="F:DNA binding"/>
    <property type="evidence" value="ECO:0007669"/>
    <property type="project" value="InterPro"/>
</dbReference>
<dbReference type="PATRIC" id="fig|470.1345.peg.1914"/>